<dbReference type="GO" id="GO:0005886">
    <property type="term" value="C:plasma membrane"/>
    <property type="evidence" value="ECO:0007669"/>
    <property type="project" value="UniProtKB-SubCell"/>
</dbReference>
<feature type="transmembrane region" description="Helical" evidence="2">
    <location>
        <begin position="161"/>
        <end position="180"/>
    </location>
</feature>
<feature type="transmembrane region" description="Helical" evidence="2">
    <location>
        <begin position="333"/>
        <end position="353"/>
    </location>
</feature>
<keyword evidence="2" id="KW-0812">Transmembrane</keyword>
<keyword evidence="2" id="KW-1133">Transmembrane helix</keyword>
<dbReference type="Gene3D" id="1.20.1250.20">
    <property type="entry name" value="MFS general substrate transporter like domains"/>
    <property type="match status" value="1"/>
</dbReference>
<feature type="transmembrane region" description="Helical" evidence="2">
    <location>
        <begin position="278"/>
        <end position="301"/>
    </location>
</feature>
<organism evidence="3 4">
    <name type="scientific">Cohnella xylanilytica</name>
    <dbReference type="NCBI Taxonomy" id="557555"/>
    <lineage>
        <taxon>Bacteria</taxon>
        <taxon>Bacillati</taxon>
        <taxon>Bacillota</taxon>
        <taxon>Bacilli</taxon>
        <taxon>Bacillales</taxon>
        <taxon>Paenibacillaceae</taxon>
        <taxon>Cohnella</taxon>
    </lineage>
</organism>
<dbReference type="Proteomes" id="UP000553776">
    <property type="component" value="Unassembled WGS sequence"/>
</dbReference>
<feature type="transmembrane region" description="Helical" evidence="2">
    <location>
        <begin position="243"/>
        <end position="266"/>
    </location>
</feature>
<feature type="transmembrane region" description="Helical" evidence="2">
    <location>
        <begin position="75"/>
        <end position="93"/>
    </location>
</feature>
<feature type="transmembrane region" description="Helical" evidence="2">
    <location>
        <begin position="50"/>
        <end position="68"/>
    </location>
</feature>
<name>A0A841TQC0_9BACL</name>
<evidence type="ECO:0000256" key="2">
    <source>
        <dbReference type="SAM" id="Phobius"/>
    </source>
</evidence>
<evidence type="ECO:0000313" key="4">
    <source>
        <dbReference type="Proteomes" id="UP000553776"/>
    </source>
</evidence>
<proteinExistence type="predicted"/>
<reference evidence="3 4" key="1">
    <citation type="submission" date="2020-08" db="EMBL/GenBank/DDBJ databases">
        <title>Cohnella phylogeny.</title>
        <authorList>
            <person name="Dunlap C."/>
        </authorList>
    </citation>
    <scope>NUCLEOTIDE SEQUENCE [LARGE SCALE GENOMIC DNA]</scope>
    <source>
        <strain evidence="3 4">DSM 25239</strain>
    </source>
</reference>
<dbReference type="InterPro" id="IPR011701">
    <property type="entry name" value="MFS"/>
</dbReference>
<comment type="caution">
    <text evidence="3">The sequence shown here is derived from an EMBL/GenBank/DDBJ whole genome shotgun (WGS) entry which is preliminary data.</text>
</comment>
<feature type="transmembrane region" description="Helical" evidence="2">
    <location>
        <begin position="105"/>
        <end position="122"/>
    </location>
</feature>
<dbReference type="RefSeq" id="WP_185134530.1">
    <property type="nucleotide sequence ID" value="NZ_JACJVR010000011.1"/>
</dbReference>
<feature type="transmembrane region" description="Helical" evidence="2">
    <location>
        <begin position="308"/>
        <end position="327"/>
    </location>
</feature>
<feature type="transmembrane region" description="Helical" evidence="2">
    <location>
        <begin position="12"/>
        <end position="35"/>
    </location>
</feature>
<evidence type="ECO:0000256" key="1">
    <source>
        <dbReference type="ARBA" id="ARBA00004651"/>
    </source>
</evidence>
<dbReference type="EMBL" id="JACJVR010000011">
    <property type="protein sequence ID" value="MBB6690506.1"/>
    <property type="molecule type" value="Genomic_DNA"/>
</dbReference>
<dbReference type="GO" id="GO:0022857">
    <property type="term" value="F:transmembrane transporter activity"/>
    <property type="evidence" value="ECO:0007669"/>
    <property type="project" value="InterPro"/>
</dbReference>
<feature type="transmembrane region" description="Helical" evidence="2">
    <location>
        <begin position="134"/>
        <end position="155"/>
    </location>
</feature>
<dbReference type="AlphaFoldDB" id="A0A841TQC0"/>
<feature type="transmembrane region" description="Helical" evidence="2">
    <location>
        <begin position="365"/>
        <end position="385"/>
    </location>
</feature>
<gene>
    <name evidence="3" type="ORF">H7B90_03730</name>
</gene>
<dbReference type="Pfam" id="PF07690">
    <property type="entry name" value="MFS_1"/>
    <property type="match status" value="1"/>
</dbReference>
<accession>A0A841TQC0</accession>
<dbReference type="SUPFAM" id="SSF103473">
    <property type="entry name" value="MFS general substrate transporter"/>
    <property type="match status" value="1"/>
</dbReference>
<feature type="transmembrane region" description="Helical" evidence="2">
    <location>
        <begin position="391"/>
        <end position="413"/>
    </location>
</feature>
<protein>
    <submittedName>
        <fullName evidence="3">MFS transporter</fullName>
    </submittedName>
</protein>
<keyword evidence="4" id="KW-1185">Reference proteome</keyword>
<evidence type="ECO:0000313" key="3">
    <source>
        <dbReference type="EMBL" id="MBB6690506.1"/>
    </source>
</evidence>
<comment type="subcellular location">
    <subcellularLocation>
        <location evidence="1">Cell membrane</location>
        <topology evidence="1">Multi-pass membrane protein</topology>
    </subcellularLocation>
</comment>
<sequence length="432" mass="46714">MGSSEARPLWTIGILSSLLSFVFSGADVLYTLYAINELQIDASEWSQIRASRYILTIVIVLVLGTYAEKWGQKRVAAITVALASLNLFAFIAYPTKPLLFLTSPLHAAFVSMVTMSINVLAQRVPERLQAVSNTVYRSTYTGLAIFGPLALALFADAGQRLLFAVFACLLSLCFPGFLLFPDGGKAEKPEKDEDVGKAGMAERAGGIEKAGKAESGAPASPGRRPSFLDLLREWKPLVRNKSFIRFEIGVTVVYSAFLVNMIFGPIKLIQTLGMGDRPFSYASTGVAAFTTVLILIAGPLFRTRLKPLVTWPLSLLSLGNLLLGLQSNLYLSIALYIATNALNVMSYASISIWTSRIVEPNQLGFAFTFHKVFIALFGFAFSIVLSWMEGAIGIDASFAAMGSLGFAFSLYLARQLSFGRPASAGDRTTAAG</sequence>
<keyword evidence="2" id="KW-0472">Membrane</keyword>
<dbReference type="InterPro" id="IPR036259">
    <property type="entry name" value="MFS_trans_sf"/>
</dbReference>